<proteinExistence type="inferred from homology"/>
<dbReference type="InterPro" id="IPR005119">
    <property type="entry name" value="LysR_subst-bd"/>
</dbReference>
<dbReference type="SUPFAM" id="SSF53850">
    <property type="entry name" value="Periplasmic binding protein-like II"/>
    <property type="match status" value="1"/>
</dbReference>
<dbReference type="Pfam" id="PF00126">
    <property type="entry name" value="HTH_1"/>
    <property type="match status" value="1"/>
</dbReference>
<organism evidence="6 7">
    <name type="scientific">Brucella pseudogrignonensis</name>
    <dbReference type="NCBI Taxonomy" id="419475"/>
    <lineage>
        <taxon>Bacteria</taxon>
        <taxon>Pseudomonadati</taxon>
        <taxon>Pseudomonadota</taxon>
        <taxon>Alphaproteobacteria</taxon>
        <taxon>Hyphomicrobiales</taxon>
        <taxon>Brucellaceae</taxon>
        <taxon>Brucella/Ochrobactrum group</taxon>
        <taxon>Brucella</taxon>
    </lineage>
</organism>
<dbReference type="SUPFAM" id="SSF46785">
    <property type="entry name" value="Winged helix' DNA-binding domain"/>
    <property type="match status" value="1"/>
</dbReference>
<evidence type="ECO:0000313" key="6">
    <source>
        <dbReference type="EMBL" id="MDR6434700.1"/>
    </source>
</evidence>
<accession>A0ABU1MF67</accession>
<keyword evidence="4" id="KW-0804">Transcription</keyword>
<evidence type="ECO:0000256" key="3">
    <source>
        <dbReference type="ARBA" id="ARBA00023125"/>
    </source>
</evidence>
<evidence type="ECO:0000256" key="2">
    <source>
        <dbReference type="ARBA" id="ARBA00023015"/>
    </source>
</evidence>
<dbReference type="Gene3D" id="3.40.190.290">
    <property type="match status" value="1"/>
</dbReference>
<dbReference type="Proteomes" id="UP001184614">
    <property type="component" value="Unassembled WGS sequence"/>
</dbReference>
<dbReference type="InterPro" id="IPR000847">
    <property type="entry name" value="LysR_HTH_N"/>
</dbReference>
<dbReference type="EMBL" id="JAVDQT010000014">
    <property type="protein sequence ID" value="MDR6434700.1"/>
    <property type="molecule type" value="Genomic_DNA"/>
</dbReference>
<protein>
    <submittedName>
        <fullName evidence="6">DNA-binding transcriptional LysR family regulator</fullName>
    </submittedName>
</protein>
<evidence type="ECO:0000256" key="1">
    <source>
        <dbReference type="ARBA" id="ARBA00009437"/>
    </source>
</evidence>
<dbReference type="GO" id="GO:0003677">
    <property type="term" value="F:DNA binding"/>
    <property type="evidence" value="ECO:0007669"/>
    <property type="project" value="UniProtKB-KW"/>
</dbReference>
<dbReference type="PROSITE" id="PS50931">
    <property type="entry name" value="HTH_LYSR"/>
    <property type="match status" value="1"/>
</dbReference>
<comment type="similarity">
    <text evidence="1">Belongs to the LysR transcriptional regulatory family.</text>
</comment>
<dbReference type="InterPro" id="IPR036388">
    <property type="entry name" value="WH-like_DNA-bd_sf"/>
</dbReference>
<dbReference type="Gene3D" id="1.10.10.10">
    <property type="entry name" value="Winged helix-like DNA-binding domain superfamily/Winged helix DNA-binding domain"/>
    <property type="match status" value="1"/>
</dbReference>
<dbReference type="PANTHER" id="PTHR30126:SF98">
    <property type="entry name" value="HTH-TYPE TRANSCRIPTIONAL ACTIVATOR BAUR"/>
    <property type="match status" value="1"/>
</dbReference>
<sequence>MAVVEAGGFSVAEGRLGISRSAISKHMADLEARLGLKLCLRGRAGFELTESGKEVYEAAEKLFQSIDDFKAKINRLHSELRGSIHIGVVDNTISDSANPLISAIRRISVQSPQVEISISIMSSSTMETALLEDKIHIGMNTRRHVKREQLFYKEMYTEVSKLYCGKGHPLYSRQKPDNSVLSEQRFVSPSPFELDRLKEVLGEGINITSAVARNVEGTAMFLLTGQYLGFLPDHIAYSFEAADKIRSISADLFTIHTPMEIIYKLRRDSDPILECFLNELFD</sequence>
<feature type="domain" description="HTH lysR-type" evidence="5">
    <location>
        <begin position="1"/>
        <end position="49"/>
    </location>
</feature>
<name>A0ABU1MF67_9HYPH</name>
<dbReference type="Pfam" id="PF03466">
    <property type="entry name" value="LysR_substrate"/>
    <property type="match status" value="1"/>
</dbReference>
<reference evidence="6 7" key="1">
    <citation type="submission" date="2023-07" db="EMBL/GenBank/DDBJ databases">
        <title>Sorghum-associated microbial communities from plants grown in Nebraska, USA.</title>
        <authorList>
            <person name="Schachtman D."/>
        </authorList>
    </citation>
    <scope>NUCLEOTIDE SEQUENCE [LARGE SCALE GENOMIC DNA]</scope>
    <source>
        <strain evidence="6 7">DS1730</strain>
    </source>
</reference>
<keyword evidence="3 6" id="KW-0238">DNA-binding</keyword>
<comment type="caution">
    <text evidence="6">The sequence shown here is derived from an EMBL/GenBank/DDBJ whole genome shotgun (WGS) entry which is preliminary data.</text>
</comment>
<evidence type="ECO:0000313" key="7">
    <source>
        <dbReference type="Proteomes" id="UP001184614"/>
    </source>
</evidence>
<dbReference type="PANTHER" id="PTHR30126">
    <property type="entry name" value="HTH-TYPE TRANSCRIPTIONAL REGULATOR"/>
    <property type="match status" value="1"/>
</dbReference>
<dbReference type="InterPro" id="IPR036390">
    <property type="entry name" value="WH_DNA-bd_sf"/>
</dbReference>
<evidence type="ECO:0000259" key="5">
    <source>
        <dbReference type="PROSITE" id="PS50931"/>
    </source>
</evidence>
<evidence type="ECO:0000256" key="4">
    <source>
        <dbReference type="ARBA" id="ARBA00023163"/>
    </source>
</evidence>
<keyword evidence="2" id="KW-0805">Transcription regulation</keyword>
<keyword evidence="7" id="KW-1185">Reference proteome</keyword>
<gene>
    <name evidence="6" type="ORF">J2782_004453</name>
</gene>